<name>A0AAP0L997_9MAGN</name>
<dbReference type="EMBL" id="JBBNAG010000001">
    <property type="protein sequence ID" value="KAK9165480.1"/>
    <property type="molecule type" value="Genomic_DNA"/>
</dbReference>
<evidence type="ECO:0000256" key="1">
    <source>
        <dbReference type="SAM" id="MobiDB-lite"/>
    </source>
</evidence>
<organism evidence="2 3">
    <name type="scientific">Stephania cephalantha</name>
    <dbReference type="NCBI Taxonomy" id="152367"/>
    <lineage>
        <taxon>Eukaryota</taxon>
        <taxon>Viridiplantae</taxon>
        <taxon>Streptophyta</taxon>
        <taxon>Embryophyta</taxon>
        <taxon>Tracheophyta</taxon>
        <taxon>Spermatophyta</taxon>
        <taxon>Magnoliopsida</taxon>
        <taxon>Ranunculales</taxon>
        <taxon>Menispermaceae</taxon>
        <taxon>Menispermoideae</taxon>
        <taxon>Cissampelideae</taxon>
        <taxon>Stephania</taxon>
    </lineage>
</organism>
<reference evidence="2 3" key="1">
    <citation type="submission" date="2024-01" db="EMBL/GenBank/DDBJ databases">
        <title>Genome assemblies of Stephania.</title>
        <authorList>
            <person name="Yang L."/>
        </authorList>
    </citation>
    <scope>NUCLEOTIDE SEQUENCE [LARGE SCALE GENOMIC DNA]</scope>
    <source>
        <strain evidence="2">JXDWG</strain>
        <tissue evidence="2">Leaf</tissue>
    </source>
</reference>
<evidence type="ECO:0000313" key="2">
    <source>
        <dbReference type="EMBL" id="KAK9165480.1"/>
    </source>
</evidence>
<protein>
    <submittedName>
        <fullName evidence="2">Uncharacterized protein</fullName>
    </submittedName>
</protein>
<accession>A0AAP0L997</accession>
<feature type="compositionally biased region" description="Basic and acidic residues" evidence="1">
    <location>
        <begin position="58"/>
        <end position="67"/>
    </location>
</feature>
<feature type="region of interest" description="Disordered" evidence="1">
    <location>
        <begin position="41"/>
        <end position="145"/>
    </location>
</feature>
<proteinExistence type="predicted"/>
<keyword evidence="3" id="KW-1185">Reference proteome</keyword>
<dbReference type="Proteomes" id="UP001419268">
    <property type="component" value="Unassembled WGS sequence"/>
</dbReference>
<comment type="caution">
    <text evidence="2">The sequence shown here is derived from an EMBL/GenBank/DDBJ whole genome shotgun (WGS) entry which is preliminary data.</text>
</comment>
<dbReference type="AlphaFoldDB" id="A0AAP0L997"/>
<sequence>MHRGKDMDMFQLERDFNVPVWARRTPVNIFVLLPRQPDVTATTASGAAQRKLASPAACERRVDGGDRAKRRREQRSAEAAGGRPPLDRGKIADPTRSTPPRTSRREAWSSGSVQAKAGRRRRERAPQDGVDLAGSGAKDDGEIGGDRTAMAATHDRRHMRVERAGLDGNDGAHESAPRRMVIMGWRMSGRFDAGWAVGGQNGKNAQSWRRRA</sequence>
<gene>
    <name evidence="2" type="ORF">Scep_000671</name>
</gene>
<evidence type="ECO:0000313" key="3">
    <source>
        <dbReference type="Proteomes" id="UP001419268"/>
    </source>
</evidence>